<dbReference type="SMART" id="SM00360">
    <property type="entry name" value="RRM"/>
    <property type="match status" value="3"/>
</dbReference>
<feature type="compositionally biased region" description="Polar residues" evidence="4">
    <location>
        <begin position="526"/>
        <end position="541"/>
    </location>
</feature>
<feature type="compositionally biased region" description="Polar residues" evidence="4">
    <location>
        <begin position="411"/>
        <end position="424"/>
    </location>
</feature>
<dbReference type="EMBL" id="LN483157">
    <property type="protein sequence ID" value="CED83770.1"/>
    <property type="molecule type" value="Genomic_DNA"/>
</dbReference>
<feature type="region of interest" description="Disordered" evidence="4">
    <location>
        <begin position="1184"/>
        <end position="1205"/>
    </location>
</feature>
<evidence type="ECO:0000256" key="2">
    <source>
        <dbReference type="ARBA" id="ARBA00022884"/>
    </source>
</evidence>
<evidence type="ECO:0000256" key="4">
    <source>
        <dbReference type="SAM" id="MobiDB-lite"/>
    </source>
</evidence>
<keyword evidence="2 3" id="KW-0694">RNA-binding</keyword>
<feature type="region of interest" description="Disordered" evidence="4">
    <location>
        <begin position="1098"/>
        <end position="1145"/>
    </location>
</feature>
<dbReference type="SUPFAM" id="SSF54928">
    <property type="entry name" value="RNA-binding domain, RBD"/>
    <property type="match status" value="3"/>
</dbReference>
<feature type="compositionally biased region" description="Low complexity" evidence="4">
    <location>
        <begin position="619"/>
        <end position="629"/>
    </location>
</feature>
<accession>A0A0F7ST78</accession>
<feature type="region of interest" description="Disordered" evidence="4">
    <location>
        <begin position="1"/>
        <end position="153"/>
    </location>
</feature>
<dbReference type="Gene3D" id="3.30.70.330">
    <property type="match status" value="3"/>
</dbReference>
<feature type="domain" description="RRM" evidence="5">
    <location>
        <begin position="699"/>
        <end position="771"/>
    </location>
</feature>
<feature type="compositionally biased region" description="Basic and acidic residues" evidence="4">
    <location>
        <begin position="993"/>
        <end position="1011"/>
    </location>
</feature>
<protein>
    <submittedName>
        <fullName evidence="6">FOG: RRM domain</fullName>
    </submittedName>
</protein>
<evidence type="ECO:0000259" key="5">
    <source>
        <dbReference type="PROSITE" id="PS50102"/>
    </source>
</evidence>
<dbReference type="PANTHER" id="PTHR47640">
    <property type="entry name" value="TRNA SELENOCYSTEINE 1-ASSOCIATED PROTEIN 1-RELATED-RELATED"/>
    <property type="match status" value="1"/>
</dbReference>
<feature type="compositionally biased region" description="Low complexity" evidence="4">
    <location>
        <begin position="1116"/>
        <end position="1127"/>
    </location>
</feature>
<feature type="compositionally biased region" description="Low complexity" evidence="4">
    <location>
        <begin position="446"/>
        <end position="481"/>
    </location>
</feature>
<feature type="compositionally biased region" description="Polar residues" evidence="4">
    <location>
        <begin position="76"/>
        <end position="87"/>
    </location>
</feature>
<feature type="domain" description="RRM" evidence="5">
    <location>
        <begin position="310"/>
        <end position="403"/>
    </location>
</feature>
<dbReference type="Pfam" id="PF00076">
    <property type="entry name" value="RRM_1"/>
    <property type="match status" value="2"/>
</dbReference>
<dbReference type="PROSITE" id="PS50102">
    <property type="entry name" value="RRM"/>
    <property type="match status" value="2"/>
</dbReference>
<feature type="compositionally biased region" description="Polar residues" evidence="4">
    <location>
        <begin position="603"/>
        <end position="618"/>
    </location>
</feature>
<dbReference type="InterPro" id="IPR012677">
    <property type="entry name" value="Nucleotide-bd_a/b_plait_sf"/>
</dbReference>
<feature type="compositionally biased region" description="Low complexity" evidence="4">
    <location>
        <begin position="1051"/>
        <end position="1066"/>
    </location>
</feature>
<feature type="compositionally biased region" description="Low complexity" evidence="4">
    <location>
        <begin position="1013"/>
        <end position="1022"/>
    </location>
</feature>
<evidence type="ECO:0000313" key="6">
    <source>
        <dbReference type="EMBL" id="CED83770.1"/>
    </source>
</evidence>
<feature type="compositionally biased region" description="Low complexity" evidence="4">
    <location>
        <begin position="542"/>
        <end position="557"/>
    </location>
</feature>
<feature type="compositionally biased region" description="Basic and acidic residues" evidence="4">
    <location>
        <begin position="59"/>
        <end position="74"/>
    </location>
</feature>
<dbReference type="InterPro" id="IPR035979">
    <property type="entry name" value="RBD_domain_sf"/>
</dbReference>
<evidence type="ECO:0000256" key="3">
    <source>
        <dbReference type="PROSITE-ProRule" id="PRU00176"/>
    </source>
</evidence>
<organism evidence="6">
    <name type="scientific">Phaffia rhodozyma</name>
    <name type="common">Yeast</name>
    <name type="synonym">Xanthophyllomyces dendrorhous</name>
    <dbReference type="NCBI Taxonomy" id="264483"/>
    <lineage>
        <taxon>Eukaryota</taxon>
        <taxon>Fungi</taxon>
        <taxon>Dikarya</taxon>
        <taxon>Basidiomycota</taxon>
        <taxon>Agaricomycotina</taxon>
        <taxon>Tremellomycetes</taxon>
        <taxon>Cystofilobasidiales</taxon>
        <taxon>Mrakiaceae</taxon>
        <taxon>Phaffia</taxon>
    </lineage>
</organism>
<feature type="region of interest" description="Disordered" evidence="4">
    <location>
        <begin position="600"/>
        <end position="669"/>
    </location>
</feature>
<dbReference type="InterPro" id="IPR000504">
    <property type="entry name" value="RRM_dom"/>
</dbReference>
<dbReference type="CDD" id="cd12346">
    <property type="entry name" value="RRM3_NGR1_NAM8_like"/>
    <property type="match status" value="1"/>
</dbReference>
<sequence>MSTLLEESQPGKPPVTDNLESGTSTDGHHTPAVKLTQPSPSPSAPSEGACLPSDITPQQDEHEQKDKVERHKAEQATYQEQLFLQQKEQSHRLSIEPSSASPSPSLPTNTIASSTEVKDQLVSFPNGTSEGPPGSPYLPPHLRSEPAALSPTNSAFVPQDFRQFTPSASAVSYSGASGSAASSPSLTKEPSEKRTLWLGQLESWMDEAYLRSMGASLGWDVVSIKLIRQTSNQSGSTPTANNYCFLTFPTGQAASKILQSLTAVPPSSPILMPNSSRPFKANWAASSTTSSNPGAVNPAQATDLPLEKEFSIFVGDLAPEVSEADLVKLFLNPPVRSPATGGEPRKSFLSTRSAKIMLDPKNGGSRGYGFVRFAEEADQLRALADMQGVYCLSRPMRLSHATAKNRPGLALTSSNSQRGSSISDLSRGGTPVLPLSGHDQSTFAYQQQQQPQQPQFPSSDYPLPSPLSRPAESSEAEAGSPSDPPPPPPPQRRLSPSTIEYLTQLAAANGGTLPFGPGMTLPPFPQTSANSPSIVPSSTTLSAPVSVPAPAPASGSPMFTHPSVTQEYRAQPSDTILPVPVSNRSPPAAMPALSIGHSMEKLSPSTSARSQQPPQTAHTLSSSSTTSPSGIQGPASFPGTSSFSNSIHGTGNGQDYSPSQSLASEQSSGFEQNLIQFQQQQQQQQQQQDIGAVPVESTSTVFVGGLSSLISEETLKTFFVPFGEITYVKIPPGKGCGFVQFVRKADAERAIDRMQGFPIGGGRIRLSWGRSQYKATQGSGQLGMGGLGAFSGINGLTPAQAAQLSLALQGLGVGAGAGGGAANAALLRQLAAAGVGGNPGFNQRGANQNPLNGLGALGGLTGLGGGFGLNDPSAGLGGLNVGALAGLNPQVLQSLLALNGQLGNGLGNGLGGLAGLGALGGLGQGGQTMHNGGGLNPALLAQLGGLGGFNPINGHSSAGFNNSNLNAQYLQKLNGAGGDFGSYASSQSSGMADGRRQESFHSIDDRQREDDSSFGSFQQQQSVGGGRDPYSGSSHSPTGAGLGPSPTSGFRVPGSSISGPRGSIVGNGVDASPTSAFDPNYRPTIQSLADPANSAYFGTFTPPATAPGSTNNPDYLQQQQLSGQQQQIPPRTRAASASAHPRRGQHDLATEMENLKIRERQGSAQFVAPGSGRNLRYNSFAGGALRTSQLGHGSRFDDSRYDGGH</sequence>
<dbReference type="GO" id="GO:0005829">
    <property type="term" value="C:cytosol"/>
    <property type="evidence" value="ECO:0007669"/>
    <property type="project" value="TreeGrafter"/>
</dbReference>
<name>A0A0F7ST78_PHARH</name>
<keyword evidence="1" id="KW-0677">Repeat</keyword>
<feature type="region of interest" description="Disordered" evidence="4">
    <location>
        <begin position="403"/>
        <end position="495"/>
    </location>
</feature>
<feature type="region of interest" description="Disordered" evidence="4">
    <location>
        <begin position="984"/>
        <end position="1070"/>
    </location>
</feature>
<dbReference type="PANTHER" id="PTHR47640:SF10">
    <property type="entry name" value="TRNA SELENOCYSTEINE 1-ASSOCIATED PROTEIN 1-RELATED"/>
    <property type="match status" value="1"/>
</dbReference>
<feature type="compositionally biased region" description="Basic and acidic residues" evidence="4">
    <location>
        <begin position="1194"/>
        <end position="1205"/>
    </location>
</feature>
<feature type="compositionally biased region" description="Low complexity" evidence="4">
    <location>
        <begin position="95"/>
        <end position="107"/>
    </location>
</feature>
<reference evidence="6" key="1">
    <citation type="submission" date="2014-08" db="EMBL/GenBank/DDBJ databases">
        <authorList>
            <person name="Sharma Rahul"/>
            <person name="Thines Marco"/>
        </authorList>
    </citation>
    <scope>NUCLEOTIDE SEQUENCE</scope>
</reference>
<proteinExistence type="predicted"/>
<feature type="compositionally biased region" description="Polar residues" evidence="4">
    <location>
        <begin position="638"/>
        <end position="656"/>
    </location>
</feature>
<dbReference type="GO" id="GO:0003729">
    <property type="term" value="F:mRNA binding"/>
    <property type="evidence" value="ECO:0007669"/>
    <property type="project" value="InterPro"/>
</dbReference>
<dbReference type="AlphaFoldDB" id="A0A0F7ST78"/>
<feature type="region of interest" description="Disordered" evidence="4">
    <location>
        <begin position="509"/>
        <end position="570"/>
    </location>
</feature>
<evidence type="ECO:0000256" key="1">
    <source>
        <dbReference type="ARBA" id="ARBA00022737"/>
    </source>
</evidence>
<feature type="compositionally biased region" description="Low complexity" evidence="4">
    <location>
        <begin position="657"/>
        <end position="668"/>
    </location>
</feature>
<dbReference type="InterPro" id="IPR050825">
    <property type="entry name" value="RBM42_RBP45_47-like"/>
</dbReference>
<feature type="compositionally biased region" description="Pro residues" evidence="4">
    <location>
        <begin position="482"/>
        <end position="491"/>
    </location>
</feature>